<protein>
    <recommendedName>
        <fullName evidence="1">7(1) septoil knot domain-containing protein</fullName>
    </recommendedName>
</protein>
<reference evidence="2 3" key="1">
    <citation type="submission" date="2016-09" db="EMBL/GenBank/DDBJ databases">
        <authorList>
            <person name="Capua I."/>
            <person name="De Benedictis P."/>
            <person name="Joannis T."/>
            <person name="Lombin L.H."/>
            <person name="Cattoli G."/>
        </authorList>
    </citation>
    <scope>NUCLEOTIDE SEQUENCE [LARGE SCALE GENOMIC DNA]</scope>
    <source>
        <strain evidence="2 3">A7P-90m</strain>
    </source>
</reference>
<dbReference type="EMBL" id="FMYP01000027">
    <property type="protein sequence ID" value="SDC34836.1"/>
    <property type="molecule type" value="Genomic_DNA"/>
</dbReference>
<evidence type="ECO:0000313" key="2">
    <source>
        <dbReference type="EMBL" id="SDC34836.1"/>
    </source>
</evidence>
<name>A0A1G6KWR8_9BACT</name>
<gene>
    <name evidence="2" type="ORF">SAMN05216323_102712</name>
</gene>
<dbReference type="RefSeq" id="WP_092437957.1">
    <property type="nucleotide sequence ID" value="NZ_FMYP01000027.1"/>
</dbReference>
<evidence type="ECO:0000313" key="3">
    <source>
        <dbReference type="Proteomes" id="UP000199452"/>
    </source>
</evidence>
<dbReference type="STRING" id="1640674.SAMN05216323_102712"/>
<dbReference type="InterPro" id="IPR046148">
    <property type="entry name" value="Septknot"/>
</dbReference>
<dbReference type="Pfam" id="PF19647">
    <property type="entry name" value="Septknot"/>
    <property type="match status" value="1"/>
</dbReference>
<accession>A0A1G6KWR8</accession>
<sequence length="119" mass="13385">MARILLLLGLLLSLVPFTGKAQLFFETETVEQAKVKVFNVDTPEQADLLVFFVNTKPEVTKIGLWMEVETEPEAQALIIFVDDEKLADIKICIVEDITQAGWRNEAKKGLLNLDTPKQP</sequence>
<dbReference type="AlphaFoldDB" id="A0A1G6KWR8"/>
<proteinExistence type="predicted"/>
<keyword evidence="3" id="KW-1185">Reference proteome</keyword>
<organism evidence="2 3">
    <name type="scientific">Williamwhitmania taraxaci</name>
    <dbReference type="NCBI Taxonomy" id="1640674"/>
    <lineage>
        <taxon>Bacteria</taxon>
        <taxon>Pseudomonadati</taxon>
        <taxon>Bacteroidota</taxon>
        <taxon>Bacteroidia</taxon>
        <taxon>Bacteroidales</taxon>
        <taxon>Williamwhitmaniaceae</taxon>
        <taxon>Williamwhitmania</taxon>
    </lineage>
</organism>
<dbReference type="OrthoDB" id="1123290at2"/>
<evidence type="ECO:0000259" key="1">
    <source>
        <dbReference type="Pfam" id="PF19647"/>
    </source>
</evidence>
<feature type="domain" description="7(1) septoil knot" evidence="1">
    <location>
        <begin position="22"/>
        <end position="103"/>
    </location>
</feature>
<dbReference type="Proteomes" id="UP000199452">
    <property type="component" value="Unassembled WGS sequence"/>
</dbReference>